<name>A0AAN9YWK3_9ORTH</name>
<keyword evidence="4" id="KW-1185">Reference proteome</keyword>
<dbReference type="Pfam" id="PF07898">
    <property type="entry name" value="DUF1676"/>
    <property type="match status" value="1"/>
</dbReference>
<keyword evidence="2" id="KW-0812">Transmembrane</keyword>
<sequence>MLRALSDRLYDSCVKRDTLACLGLKAFYATARFAEAPEALAQVSARRARVREATADRVLVGSAAALLSTSLRQARDTLAHDARRPAPHAPAHDQGGGASGGGGGGDAESREAAPTAAPAEDEPEDDEVDEDDVGTDRRRTGLVMTRKMLFPLLIGVVLKLASLIPIVLGKLTLLGTMALMSSKMSLLILGLMSLRRFLGGGGAEASGGGGHMVPEPTYYSQVRFFSDLLQIFLEIH</sequence>
<feature type="transmembrane region" description="Helical" evidence="2">
    <location>
        <begin position="148"/>
        <end position="168"/>
    </location>
</feature>
<dbReference type="GO" id="GO:0016020">
    <property type="term" value="C:membrane"/>
    <property type="evidence" value="ECO:0007669"/>
    <property type="project" value="TreeGrafter"/>
</dbReference>
<accession>A0AAN9YWK3</accession>
<proteinExistence type="predicted"/>
<keyword evidence="2" id="KW-1133">Transmembrane helix</keyword>
<evidence type="ECO:0000313" key="3">
    <source>
        <dbReference type="EMBL" id="KAK7789743.1"/>
    </source>
</evidence>
<feature type="compositionally biased region" description="Gly residues" evidence="1">
    <location>
        <begin position="94"/>
        <end position="106"/>
    </location>
</feature>
<dbReference type="AlphaFoldDB" id="A0AAN9YWK3"/>
<feature type="region of interest" description="Disordered" evidence="1">
    <location>
        <begin position="82"/>
        <end position="137"/>
    </location>
</feature>
<reference evidence="3 4" key="1">
    <citation type="submission" date="2024-03" db="EMBL/GenBank/DDBJ databases">
        <title>The genome assembly and annotation of the cricket Gryllus longicercus Weissman &amp; Gray.</title>
        <authorList>
            <person name="Szrajer S."/>
            <person name="Gray D."/>
            <person name="Ylla G."/>
        </authorList>
    </citation>
    <scope>NUCLEOTIDE SEQUENCE [LARGE SCALE GENOMIC DNA]</scope>
    <source>
        <strain evidence="3">DAG 2021-001</strain>
        <tissue evidence="3">Whole body minus gut</tissue>
    </source>
</reference>
<gene>
    <name evidence="3" type="ORF">R5R35_010992</name>
</gene>
<evidence type="ECO:0000256" key="1">
    <source>
        <dbReference type="SAM" id="MobiDB-lite"/>
    </source>
</evidence>
<dbReference type="PANTHER" id="PTHR21879">
    <property type="entry name" value="FI03362P-RELATED-RELATED"/>
    <property type="match status" value="1"/>
</dbReference>
<feature type="compositionally biased region" description="Acidic residues" evidence="1">
    <location>
        <begin position="119"/>
        <end position="133"/>
    </location>
</feature>
<keyword evidence="2" id="KW-0472">Membrane</keyword>
<organism evidence="3 4">
    <name type="scientific">Gryllus longicercus</name>
    <dbReference type="NCBI Taxonomy" id="2509291"/>
    <lineage>
        <taxon>Eukaryota</taxon>
        <taxon>Metazoa</taxon>
        <taxon>Ecdysozoa</taxon>
        <taxon>Arthropoda</taxon>
        <taxon>Hexapoda</taxon>
        <taxon>Insecta</taxon>
        <taxon>Pterygota</taxon>
        <taxon>Neoptera</taxon>
        <taxon>Polyneoptera</taxon>
        <taxon>Orthoptera</taxon>
        <taxon>Ensifera</taxon>
        <taxon>Gryllidea</taxon>
        <taxon>Grylloidea</taxon>
        <taxon>Gryllidae</taxon>
        <taxon>Gryllinae</taxon>
        <taxon>Gryllus</taxon>
    </lineage>
</organism>
<protein>
    <submittedName>
        <fullName evidence="3">Uncharacterized protein</fullName>
    </submittedName>
</protein>
<dbReference type="EMBL" id="JAZDUA010000712">
    <property type="protein sequence ID" value="KAK7789743.1"/>
    <property type="molecule type" value="Genomic_DNA"/>
</dbReference>
<comment type="caution">
    <text evidence="3">The sequence shown here is derived from an EMBL/GenBank/DDBJ whole genome shotgun (WGS) entry which is preliminary data.</text>
</comment>
<dbReference type="Proteomes" id="UP001378592">
    <property type="component" value="Unassembled WGS sequence"/>
</dbReference>
<evidence type="ECO:0000256" key="2">
    <source>
        <dbReference type="SAM" id="Phobius"/>
    </source>
</evidence>
<evidence type="ECO:0000313" key="4">
    <source>
        <dbReference type="Proteomes" id="UP001378592"/>
    </source>
</evidence>
<dbReference type="InterPro" id="IPR012464">
    <property type="entry name" value="DUF1676"/>
</dbReference>